<feature type="domain" description="YknX-like C-terminal permuted SH3-like" evidence="4">
    <location>
        <begin position="274"/>
        <end position="343"/>
    </location>
</feature>
<comment type="caution">
    <text evidence="5">The sequence shown here is derived from an EMBL/GenBank/DDBJ whole genome shotgun (WGS) entry which is preliminary data.</text>
</comment>
<dbReference type="Pfam" id="PF25954">
    <property type="entry name" value="Beta-barrel_RND_2"/>
    <property type="match status" value="1"/>
</dbReference>
<dbReference type="InterPro" id="IPR058625">
    <property type="entry name" value="MdtA-like_BSH"/>
</dbReference>
<evidence type="ECO:0000259" key="3">
    <source>
        <dbReference type="Pfam" id="PF25954"/>
    </source>
</evidence>
<dbReference type="FunFam" id="2.40.30.170:FF:000010">
    <property type="entry name" value="Efflux RND transporter periplasmic adaptor subunit"/>
    <property type="match status" value="1"/>
</dbReference>
<evidence type="ECO:0000313" key="5">
    <source>
        <dbReference type="EMBL" id="HHE54564.1"/>
    </source>
</evidence>
<feature type="domain" description="Multidrug resistance protein MdtA-like barrel-sandwich hybrid" evidence="2">
    <location>
        <begin position="64"/>
        <end position="171"/>
    </location>
</feature>
<name>A0A7V5H2B6_CALAY</name>
<protein>
    <submittedName>
        <fullName evidence="5">Efflux RND transporter periplasmic adaptor subunit</fullName>
    </submittedName>
</protein>
<dbReference type="InterPro" id="IPR058637">
    <property type="entry name" value="YknX-like_C"/>
</dbReference>
<comment type="similarity">
    <text evidence="1">Belongs to the membrane fusion protein (MFP) (TC 8.A.1) family.</text>
</comment>
<evidence type="ECO:0000259" key="4">
    <source>
        <dbReference type="Pfam" id="PF25989"/>
    </source>
</evidence>
<dbReference type="Gene3D" id="1.10.287.470">
    <property type="entry name" value="Helix hairpin bin"/>
    <property type="match status" value="1"/>
</dbReference>
<dbReference type="SUPFAM" id="SSF111369">
    <property type="entry name" value="HlyD-like secretion proteins"/>
    <property type="match status" value="1"/>
</dbReference>
<dbReference type="Pfam" id="PF25917">
    <property type="entry name" value="BSH_RND"/>
    <property type="match status" value="1"/>
</dbReference>
<dbReference type="Gene3D" id="2.40.50.100">
    <property type="match status" value="1"/>
</dbReference>
<evidence type="ECO:0000256" key="1">
    <source>
        <dbReference type="ARBA" id="ARBA00009477"/>
    </source>
</evidence>
<dbReference type="AlphaFoldDB" id="A0A7V5H2B6"/>
<organism evidence="5">
    <name type="scientific">Caldithrix abyssi</name>
    <dbReference type="NCBI Taxonomy" id="187145"/>
    <lineage>
        <taxon>Bacteria</taxon>
        <taxon>Pseudomonadati</taxon>
        <taxon>Calditrichota</taxon>
        <taxon>Calditrichia</taxon>
        <taxon>Calditrichales</taxon>
        <taxon>Calditrichaceae</taxon>
        <taxon>Caldithrix</taxon>
    </lineage>
</organism>
<accession>A0A7V5H2B6</accession>
<evidence type="ECO:0000259" key="2">
    <source>
        <dbReference type="Pfam" id="PF25917"/>
    </source>
</evidence>
<dbReference type="EMBL" id="DRTD01000160">
    <property type="protein sequence ID" value="HHE54564.1"/>
    <property type="molecule type" value="Genomic_DNA"/>
</dbReference>
<sequence>MKKKPIVSTIIVLFIGALLFNGCSKNENNTEESKVIPVEVTTVTTHSIDRTLEFTGTIEAWKKTNLGAQMPGTIKKIYVNAGDEVKKGDLLIQMDDAQLTQARVQYELAKLDYERMKPLLKEGSISPNQFDKIKGGYESAKAGYELTLKNTQIRAPFSGLITTKWMNEGDVFTLMPGAAGSPTILTLMQFNPVKILINIPESDISSISMGQKAMVRVDVIPNQVFQGEITRIDPAIDPMTRTFGAEIKVDNPQQILRPGMFSRVSIFVGRENIVAVPREALIRQLGTSHYYAFVVQNGIAKRRNVKLGQRFDELFEIKSGLNVGEAIVIEGQYLLKDGMKVNVTSPTEMKQ</sequence>
<proteinExistence type="inferred from homology"/>
<dbReference type="PANTHER" id="PTHR30469">
    <property type="entry name" value="MULTIDRUG RESISTANCE PROTEIN MDTA"/>
    <property type="match status" value="1"/>
</dbReference>
<gene>
    <name evidence="5" type="ORF">ENL21_02200</name>
</gene>
<dbReference type="Gene3D" id="2.40.30.170">
    <property type="match status" value="1"/>
</dbReference>
<dbReference type="InterPro" id="IPR006143">
    <property type="entry name" value="RND_pump_MFP"/>
</dbReference>
<dbReference type="InterPro" id="IPR058792">
    <property type="entry name" value="Beta-barrel_RND_2"/>
</dbReference>
<dbReference type="GO" id="GO:0015562">
    <property type="term" value="F:efflux transmembrane transporter activity"/>
    <property type="evidence" value="ECO:0007669"/>
    <property type="project" value="TreeGrafter"/>
</dbReference>
<dbReference type="NCBIfam" id="TIGR01730">
    <property type="entry name" value="RND_mfp"/>
    <property type="match status" value="1"/>
</dbReference>
<dbReference type="Proteomes" id="UP000886111">
    <property type="component" value="Unassembled WGS sequence"/>
</dbReference>
<reference evidence="5" key="1">
    <citation type="journal article" date="2020" name="mSystems">
        <title>Genome- and Community-Level Interaction Insights into Carbon Utilization and Element Cycling Functions of Hydrothermarchaeota in Hydrothermal Sediment.</title>
        <authorList>
            <person name="Zhou Z."/>
            <person name="Liu Y."/>
            <person name="Xu W."/>
            <person name="Pan J."/>
            <person name="Luo Z.H."/>
            <person name="Li M."/>
        </authorList>
    </citation>
    <scope>NUCLEOTIDE SEQUENCE [LARGE SCALE GENOMIC DNA]</scope>
    <source>
        <strain evidence="5">HyVt-76</strain>
    </source>
</reference>
<feature type="domain" description="CusB-like beta-barrel" evidence="3">
    <location>
        <begin position="196"/>
        <end position="266"/>
    </location>
</feature>
<dbReference type="Pfam" id="PF25989">
    <property type="entry name" value="YknX_C"/>
    <property type="match status" value="1"/>
</dbReference>
<dbReference type="GO" id="GO:1990281">
    <property type="term" value="C:efflux pump complex"/>
    <property type="evidence" value="ECO:0007669"/>
    <property type="project" value="TreeGrafter"/>
</dbReference>
<dbReference type="Gene3D" id="2.40.420.20">
    <property type="match status" value="1"/>
</dbReference>